<organism evidence="2 3">
    <name type="scientific">Hyaloperonospora arabidopsidis (strain Emoy2)</name>
    <name type="common">Downy mildew agent</name>
    <name type="synonym">Peronospora arabidopsidis</name>
    <dbReference type="NCBI Taxonomy" id="559515"/>
    <lineage>
        <taxon>Eukaryota</taxon>
        <taxon>Sar</taxon>
        <taxon>Stramenopiles</taxon>
        <taxon>Oomycota</taxon>
        <taxon>Peronosporomycetes</taxon>
        <taxon>Peronosporales</taxon>
        <taxon>Peronosporaceae</taxon>
        <taxon>Hyaloperonospora</taxon>
    </lineage>
</organism>
<feature type="signal peptide" evidence="1">
    <location>
        <begin position="1"/>
        <end position="27"/>
    </location>
</feature>
<accession>M4BDJ2</accession>
<dbReference type="EMBL" id="JH598161">
    <property type="status" value="NOT_ANNOTATED_CDS"/>
    <property type="molecule type" value="Genomic_DNA"/>
</dbReference>
<reference evidence="2" key="2">
    <citation type="submission" date="2015-06" db="UniProtKB">
        <authorList>
            <consortium name="EnsemblProtists"/>
        </authorList>
    </citation>
    <scope>IDENTIFICATION</scope>
    <source>
        <strain evidence="2">Emoy2</strain>
    </source>
</reference>
<dbReference type="Proteomes" id="UP000011713">
    <property type="component" value="Unassembled WGS sequence"/>
</dbReference>
<evidence type="ECO:0000256" key="1">
    <source>
        <dbReference type="SAM" id="SignalP"/>
    </source>
</evidence>
<evidence type="ECO:0000313" key="2">
    <source>
        <dbReference type="EnsemblProtists" id="HpaP804359"/>
    </source>
</evidence>
<evidence type="ECO:0000313" key="3">
    <source>
        <dbReference type="Proteomes" id="UP000011713"/>
    </source>
</evidence>
<proteinExistence type="predicted"/>
<dbReference type="InParanoid" id="M4BDJ2"/>
<dbReference type="AlphaFoldDB" id="M4BDJ2"/>
<evidence type="ECO:0008006" key="4">
    <source>
        <dbReference type="Google" id="ProtNLM"/>
    </source>
</evidence>
<keyword evidence="1" id="KW-0732">Signal</keyword>
<feature type="chain" id="PRO_5004048628" description="RxLR effector candidate protein" evidence="1">
    <location>
        <begin position="28"/>
        <end position="97"/>
    </location>
</feature>
<name>M4BDJ2_HYAAE</name>
<dbReference type="HOGENOM" id="CLU_2351136_0_0_1"/>
<dbReference type="VEuPathDB" id="FungiDB:HpaG804359"/>
<dbReference type="EnsemblProtists" id="HpaT804359">
    <property type="protein sequence ID" value="HpaP804359"/>
    <property type="gene ID" value="HpaG804359"/>
</dbReference>
<keyword evidence="3" id="KW-1185">Reference proteome</keyword>
<protein>
    <recommendedName>
        <fullName evidence="4">RxLR effector candidate protein</fullName>
    </recommendedName>
</protein>
<reference evidence="3" key="1">
    <citation type="journal article" date="2010" name="Science">
        <title>Signatures of adaptation to obligate biotrophy in the Hyaloperonospora arabidopsidis genome.</title>
        <authorList>
            <person name="Baxter L."/>
            <person name="Tripathy S."/>
            <person name="Ishaque N."/>
            <person name="Boot N."/>
            <person name="Cabral A."/>
            <person name="Kemen E."/>
            <person name="Thines M."/>
            <person name="Ah-Fong A."/>
            <person name="Anderson R."/>
            <person name="Badejoko W."/>
            <person name="Bittner-Eddy P."/>
            <person name="Boore J.L."/>
            <person name="Chibucos M.C."/>
            <person name="Coates M."/>
            <person name="Dehal P."/>
            <person name="Delehaunty K."/>
            <person name="Dong S."/>
            <person name="Downton P."/>
            <person name="Dumas B."/>
            <person name="Fabro G."/>
            <person name="Fronick C."/>
            <person name="Fuerstenberg S.I."/>
            <person name="Fulton L."/>
            <person name="Gaulin E."/>
            <person name="Govers F."/>
            <person name="Hughes L."/>
            <person name="Humphray S."/>
            <person name="Jiang R.H."/>
            <person name="Judelson H."/>
            <person name="Kamoun S."/>
            <person name="Kyung K."/>
            <person name="Meijer H."/>
            <person name="Minx P."/>
            <person name="Morris P."/>
            <person name="Nelson J."/>
            <person name="Phuntumart V."/>
            <person name="Qutob D."/>
            <person name="Rehmany A."/>
            <person name="Rougon-Cardoso A."/>
            <person name="Ryden P."/>
            <person name="Torto-Alalibo T."/>
            <person name="Studholme D."/>
            <person name="Wang Y."/>
            <person name="Win J."/>
            <person name="Wood J."/>
            <person name="Clifton S.W."/>
            <person name="Rogers J."/>
            <person name="Van den Ackerveken G."/>
            <person name="Jones J.D."/>
            <person name="McDowell J.M."/>
            <person name="Beynon J."/>
            <person name="Tyler B.M."/>
        </authorList>
    </citation>
    <scope>NUCLEOTIDE SEQUENCE [LARGE SCALE GENOMIC DNA]</scope>
    <source>
        <strain evidence="3">Emoy2</strain>
    </source>
</reference>
<sequence length="97" mass="10828">MSPTIWSSPATIPVLLCIITRSTTTTATDQLAMASNIQVVIRTIALRVLNHSQVLYSYVQYTNSFCYLTYVAKSTVDLPLPIYICQPYRTPTPSLPE</sequence>